<protein>
    <submittedName>
        <fullName evidence="1">Uncharacterized protein</fullName>
    </submittedName>
</protein>
<accession>A0A0N0RYI2</accession>
<comment type="caution">
    <text evidence="1">The sequence shown here is derived from an EMBL/GenBank/DDBJ whole genome shotgun (WGS) entry which is preliminary data.</text>
</comment>
<gene>
    <name evidence="1" type="ORF">ACN38_g7709</name>
</gene>
<proteinExistence type="predicted"/>
<sequence length="88" mass="10153">MFSTRRLFDLVMYTTASCLFPRCVRLLLHAELQMLVSPYDTMSKMILKSSLHNSISSFTFMFTATLMVTQSLDMLKYKLKTPENCLGL</sequence>
<dbReference type="AlphaFoldDB" id="A0A0N0RYI2"/>
<keyword evidence="2" id="KW-1185">Reference proteome</keyword>
<dbReference type="EMBL" id="LHQQ01000132">
    <property type="protein sequence ID" value="KOS41445.1"/>
    <property type="molecule type" value="Genomic_DNA"/>
</dbReference>
<reference evidence="1 2" key="1">
    <citation type="submission" date="2015-08" db="EMBL/GenBank/DDBJ databases">
        <title>Genome sequencing of Penicillium nordicum.</title>
        <authorList>
            <person name="Nguyen H.D."/>
            <person name="Seifert K.A."/>
        </authorList>
    </citation>
    <scope>NUCLEOTIDE SEQUENCE [LARGE SCALE GENOMIC DNA]</scope>
    <source>
        <strain evidence="1 2">DAOMC 185683</strain>
    </source>
</reference>
<name>A0A0N0RYI2_9EURO</name>
<dbReference type="Proteomes" id="UP000037696">
    <property type="component" value="Unassembled WGS sequence"/>
</dbReference>
<evidence type="ECO:0000313" key="1">
    <source>
        <dbReference type="EMBL" id="KOS41445.1"/>
    </source>
</evidence>
<organism evidence="1 2">
    <name type="scientific">Penicillium nordicum</name>
    <dbReference type="NCBI Taxonomy" id="229535"/>
    <lineage>
        <taxon>Eukaryota</taxon>
        <taxon>Fungi</taxon>
        <taxon>Dikarya</taxon>
        <taxon>Ascomycota</taxon>
        <taxon>Pezizomycotina</taxon>
        <taxon>Eurotiomycetes</taxon>
        <taxon>Eurotiomycetidae</taxon>
        <taxon>Eurotiales</taxon>
        <taxon>Aspergillaceae</taxon>
        <taxon>Penicillium</taxon>
    </lineage>
</organism>
<evidence type="ECO:0000313" key="2">
    <source>
        <dbReference type="Proteomes" id="UP000037696"/>
    </source>
</evidence>